<accession>A0A3N8RK76</accession>
<dbReference type="InterPro" id="IPR041561">
    <property type="entry name" value="PglD_N"/>
</dbReference>
<sequence length="207" mass="20960">MTQEIIVVGAGGHAKVCIELLHAMGERVGYCVGGDDSPAQCLGIPVLKGDENLEKLHREGYTRAFIAIGANKLRDRLAALALRLGYSLVNAISPSATISSSATIGSGIAIMAGTVINAEASVGDLSIVNTGATIDHDCRIGRAVHIAPQSALAGNVEVGDYAFLGVGSKVIPEVVIGKQAVVGAGGIVISDVSPGATVVGVPARQIK</sequence>
<evidence type="ECO:0000256" key="3">
    <source>
        <dbReference type="PIRSR" id="PIRSR620019-2"/>
    </source>
</evidence>
<dbReference type="NCBIfam" id="TIGR03570">
    <property type="entry name" value="NeuD_NnaD"/>
    <property type="match status" value="1"/>
</dbReference>
<dbReference type="GO" id="GO:0016740">
    <property type="term" value="F:transferase activity"/>
    <property type="evidence" value="ECO:0007669"/>
    <property type="project" value="UniProtKB-KW"/>
</dbReference>
<evidence type="ECO:0000256" key="1">
    <source>
        <dbReference type="ARBA" id="ARBA00007274"/>
    </source>
</evidence>
<dbReference type="PANTHER" id="PTHR43300:SF7">
    <property type="entry name" value="UDP-N-ACETYLBACILLOSAMINE N-ACETYLTRANSFERASE"/>
    <property type="match status" value="1"/>
</dbReference>
<comment type="similarity">
    <text evidence="1">Belongs to the transferase hexapeptide repeat family.</text>
</comment>
<feature type="binding site" evidence="3">
    <location>
        <position position="145"/>
    </location>
    <ligand>
        <name>acetyl-CoA</name>
        <dbReference type="ChEBI" id="CHEBI:57288"/>
    </ligand>
</feature>
<feature type="site" description="Increases basicity of active site His" evidence="2">
    <location>
        <position position="137"/>
    </location>
</feature>
<feature type="binding site" evidence="3">
    <location>
        <position position="69"/>
    </location>
    <ligand>
        <name>substrate</name>
    </ligand>
</feature>
<dbReference type="Gene3D" id="2.160.10.10">
    <property type="entry name" value="Hexapeptide repeat proteins"/>
    <property type="match status" value="1"/>
</dbReference>
<dbReference type="InterPro" id="IPR020019">
    <property type="entry name" value="AcTrfase_PglD-like"/>
</dbReference>
<dbReference type="Pfam" id="PF17836">
    <property type="entry name" value="PglD_N"/>
    <property type="match status" value="1"/>
</dbReference>
<evidence type="ECO:0000313" key="5">
    <source>
        <dbReference type="EMBL" id="RQT36242.1"/>
    </source>
</evidence>
<feature type="domain" description="PglD N-terminal" evidence="4">
    <location>
        <begin position="4"/>
        <end position="78"/>
    </location>
</feature>
<name>A0A3N8RK76_9BURK</name>
<dbReference type="RefSeq" id="WP_124616296.1">
    <property type="nucleotide sequence ID" value="NZ_QTQX01000002.1"/>
</dbReference>
<dbReference type="Proteomes" id="UP000269271">
    <property type="component" value="Unassembled WGS sequence"/>
</dbReference>
<organism evidence="5 6">
    <name type="scientific">Burkholderia contaminans</name>
    <dbReference type="NCBI Taxonomy" id="488447"/>
    <lineage>
        <taxon>Bacteria</taxon>
        <taxon>Pseudomonadati</taxon>
        <taxon>Pseudomonadota</taxon>
        <taxon>Betaproteobacteria</taxon>
        <taxon>Burkholderiales</taxon>
        <taxon>Burkholderiaceae</taxon>
        <taxon>Burkholderia</taxon>
        <taxon>Burkholderia cepacia complex</taxon>
    </lineage>
</organism>
<evidence type="ECO:0000256" key="2">
    <source>
        <dbReference type="PIRSR" id="PIRSR620019-1"/>
    </source>
</evidence>
<dbReference type="CDD" id="cd03360">
    <property type="entry name" value="LbH_AT_putative"/>
    <property type="match status" value="1"/>
</dbReference>
<proteinExistence type="inferred from homology"/>
<dbReference type="InterPro" id="IPR050179">
    <property type="entry name" value="Trans_hexapeptide_repeat"/>
</dbReference>
<evidence type="ECO:0000259" key="4">
    <source>
        <dbReference type="Pfam" id="PF17836"/>
    </source>
</evidence>
<dbReference type="EMBL" id="QTQX01000002">
    <property type="protein sequence ID" value="RQT36242.1"/>
    <property type="molecule type" value="Genomic_DNA"/>
</dbReference>
<reference evidence="5 6" key="1">
    <citation type="submission" date="2018-08" db="EMBL/GenBank/DDBJ databases">
        <title>Comparative analysis of Burkholderia isolates from Puerto Rico.</title>
        <authorList>
            <person name="Hall C."/>
            <person name="Sahl J."/>
            <person name="Wagner D."/>
        </authorList>
    </citation>
    <scope>NUCLEOTIDE SEQUENCE [LARGE SCALE GENOMIC DNA]</scope>
    <source>
        <strain evidence="5 6">Bp9001</strain>
    </source>
</reference>
<comment type="caution">
    <text evidence="5">The sequence shown here is derived from an EMBL/GenBank/DDBJ whole genome shotgun (WGS) entry which is preliminary data.</text>
</comment>
<keyword evidence="5" id="KW-0808">Transferase</keyword>
<dbReference type="Gene3D" id="3.40.50.20">
    <property type="match status" value="1"/>
</dbReference>
<dbReference type="SUPFAM" id="SSF51161">
    <property type="entry name" value="Trimeric LpxA-like enzymes"/>
    <property type="match status" value="1"/>
</dbReference>
<dbReference type="AlphaFoldDB" id="A0A3N8RK76"/>
<feature type="active site" description="Proton acceptor" evidence="2">
    <location>
        <position position="136"/>
    </location>
</feature>
<dbReference type="InterPro" id="IPR011004">
    <property type="entry name" value="Trimer_LpxA-like_sf"/>
</dbReference>
<gene>
    <name evidence="5" type="ORF">DF037_04305</name>
</gene>
<evidence type="ECO:0000313" key="6">
    <source>
        <dbReference type="Proteomes" id="UP000269271"/>
    </source>
</evidence>
<protein>
    <submittedName>
        <fullName evidence="5">Hexapeptide transferase</fullName>
    </submittedName>
</protein>
<dbReference type="PANTHER" id="PTHR43300">
    <property type="entry name" value="ACETYLTRANSFERASE"/>
    <property type="match status" value="1"/>
</dbReference>